<evidence type="ECO:0000256" key="1">
    <source>
        <dbReference type="ARBA" id="ARBA00001974"/>
    </source>
</evidence>
<dbReference type="PANTHER" id="PTHR21071">
    <property type="entry name" value="UDP-N-ACETYLENOLPYRUVOYLGLUCOSAMINE REDUCTASE"/>
    <property type="match status" value="1"/>
</dbReference>
<dbReference type="EC" id="1.3.1.98" evidence="5"/>
<feature type="non-terminal residue" evidence="19">
    <location>
        <position position="195"/>
    </location>
</feature>
<evidence type="ECO:0000256" key="6">
    <source>
        <dbReference type="ARBA" id="ARBA00022490"/>
    </source>
</evidence>
<evidence type="ECO:0000256" key="11">
    <source>
        <dbReference type="ARBA" id="ARBA00022960"/>
    </source>
</evidence>
<dbReference type="UniPathway" id="UPA00219"/>
<dbReference type="SUPFAM" id="SSF56176">
    <property type="entry name" value="FAD-binding/transporter-associated domain-like"/>
    <property type="match status" value="1"/>
</dbReference>
<organism evidence="19">
    <name type="scientific">marine metagenome</name>
    <dbReference type="NCBI Taxonomy" id="408172"/>
    <lineage>
        <taxon>unclassified sequences</taxon>
        <taxon>metagenomes</taxon>
        <taxon>ecological metagenomes</taxon>
    </lineage>
</organism>
<dbReference type="GO" id="GO:0008360">
    <property type="term" value="P:regulation of cell shape"/>
    <property type="evidence" value="ECO:0007669"/>
    <property type="project" value="UniProtKB-KW"/>
</dbReference>
<dbReference type="InterPro" id="IPR036318">
    <property type="entry name" value="FAD-bd_PCMH-like_sf"/>
</dbReference>
<proteinExistence type="inferred from homology"/>
<evidence type="ECO:0000256" key="12">
    <source>
        <dbReference type="ARBA" id="ARBA00022984"/>
    </source>
</evidence>
<name>A0A382G8S2_9ZZZZ</name>
<dbReference type="GO" id="GO:0071949">
    <property type="term" value="F:FAD binding"/>
    <property type="evidence" value="ECO:0007669"/>
    <property type="project" value="InterPro"/>
</dbReference>
<comment type="catalytic activity">
    <reaction evidence="16">
        <text>UDP-N-acetyl-alpha-D-muramate + NADP(+) = UDP-N-acetyl-3-O-(1-carboxyvinyl)-alpha-D-glucosamine + NADPH + H(+)</text>
        <dbReference type="Rhea" id="RHEA:12248"/>
        <dbReference type="ChEBI" id="CHEBI:15378"/>
        <dbReference type="ChEBI" id="CHEBI:57783"/>
        <dbReference type="ChEBI" id="CHEBI:58349"/>
        <dbReference type="ChEBI" id="CHEBI:68483"/>
        <dbReference type="ChEBI" id="CHEBI:70757"/>
        <dbReference type="EC" id="1.3.1.98"/>
    </reaction>
</comment>
<evidence type="ECO:0000256" key="17">
    <source>
        <dbReference type="SAM" id="MobiDB-lite"/>
    </source>
</evidence>
<feature type="compositionally biased region" description="Polar residues" evidence="17">
    <location>
        <begin position="152"/>
        <end position="165"/>
    </location>
</feature>
<dbReference type="AlphaFoldDB" id="A0A382G8S2"/>
<dbReference type="GO" id="GO:0009252">
    <property type="term" value="P:peptidoglycan biosynthetic process"/>
    <property type="evidence" value="ECO:0007669"/>
    <property type="project" value="UniProtKB-UniPathway"/>
</dbReference>
<comment type="cofactor">
    <cofactor evidence="1">
        <name>FAD</name>
        <dbReference type="ChEBI" id="CHEBI:57692"/>
    </cofactor>
</comment>
<dbReference type="SUPFAM" id="SSF56194">
    <property type="entry name" value="Uridine diphospho-N-Acetylenolpyruvylglucosamine reductase, MurB, C-terminal domain"/>
    <property type="match status" value="1"/>
</dbReference>
<keyword evidence="14" id="KW-0131">Cell cycle</keyword>
<evidence type="ECO:0000256" key="7">
    <source>
        <dbReference type="ARBA" id="ARBA00022618"/>
    </source>
</evidence>
<keyword evidence="6" id="KW-0963">Cytoplasm</keyword>
<feature type="region of interest" description="Disordered" evidence="17">
    <location>
        <begin position="149"/>
        <end position="169"/>
    </location>
</feature>
<keyword evidence="15" id="KW-0961">Cell wall biogenesis/degradation</keyword>
<evidence type="ECO:0000256" key="4">
    <source>
        <dbReference type="ARBA" id="ARBA00004752"/>
    </source>
</evidence>
<evidence type="ECO:0000256" key="8">
    <source>
        <dbReference type="ARBA" id="ARBA00022630"/>
    </source>
</evidence>
<protein>
    <recommendedName>
        <fullName evidence="5">UDP-N-acetylmuramate dehydrogenase</fullName>
        <ecNumber evidence="5">1.3.1.98</ecNumber>
    </recommendedName>
</protein>
<dbReference type="InterPro" id="IPR006094">
    <property type="entry name" value="Oxid_FAD_bind_N"/>
</dbReference>
<dbReference type="Pfam" id="PF01565">
    <property type="entry name" value="FAD_binding_4"/>
    <property type="match status" value="1"/>
</dbReference>
<comment type="function">
    <text evidence="2">Cell wall formation.</text>
</comment>
<keyword evidence="11" id="KW-0133">Cell shape</keyword>
<dbReference type="InterPro" id="IPR011601">
    <property type="entry name" value="MurB_C"/>
</dbReference>
<dbReference type="InterPro" id="IPR016166">
    <property type="entry name" value="FAD-bd_PCMH"/>
</dbReference>
<sequence length="195" mass="21745">MGAGSNVLINDVTFPGVIIKLGRNFSNISILNENLIVAGCATSQKNLSEFAKENNLGEMEFLSCIPGSVGGGIRMNSGCFQKEFKDILVSVQYIDFNGIVKTINSKNINFEYRETNLPKDVIFLSATFEGIKKNKNEIQKKIDEFKKKKEQAQPTRIKTGGSTFKNPKEKTEKKVWQLIKESIPNDLKFGDAQVS</sequence>
<evidence type="ECO:0000256" key="10">
    <source>
        <dbReference type="ARBA" id="ARBA00022857"/>
    </source>
</evidence>
<evidence type="ECO:0000259" key="18">
    <source>
        <dbReference type="PROSITE" id="PS51387"/>
    </source>
</evidence>
<keyword evidence="13" id="KW-0560">Oxidoreductase</keyword>
<dbReference type="InterPro" id="IPR016169">
    <property type="entry name" value="FAD-bd_PCMH_sub2"/>
</dbReference>
<evidence type="ECO:0000313" key="19">
    <source>
        <dbReference type="EMBL" id="SVB71646.1"/>
    </source>
</evidence>
<keyword evidence="8" id="KW-0285">Flavoprotein</keyword>
<dbReference type="Gene3D" id="3.30.465.10">
    <property type="match status" value="1"/>
</dbReference>
<comment type="subcellular location">
    <subcellularLocation>
        <location evidence="3">Cytoplasm</location>
    </subcellularLocation>
</comment>
<keyword evidence="7" id="KW-0132">Cell division</keyword>
<evidence type="ECO:0000256" key="14">
    <source>
        <dbReference type="ARBA" id="ARBA00023306"/>
    </source>
</evidence>
<comment type="pathway">
    <text evidence="4">Cell wall biogenesis; peptidoglycan biosynthesis.</text>
</comment>
<evidence type="ECO:0000256" key="9">
    <source>
        <dbReference type="ARBA" id="ARBA00022827"/>
    </source>
</evidence>
<dbReference type="GO" id="GO:0008762">
    <property type="term" value="F:UDP-N-acetylmuramate dehydrogenase activity"/>
    <property type="evidence" value="ECO:0007669"/>
    <property type="project" value="UniProtKB-EC"/>
</dbReference>
<dbReference type="GO" id="GO:0071555">
    <property type="term" value="P:cell wall organization"/>
    <property type="evidence" value="ECO:0007669"/>
    <property type="project" value="UniProtKB-KW"/>
</dbReference>
<dbReference type="PANTHER" id="PTHR21071:SF4">
    <property type="entry name" value="UDP-N-ACETYLENOLPYRUVOYLGLUCOSAMINE REDUCTASE"/>
    <property type="match status" value="1"/>
</dbReference>
<dbReference type="PROSITE" id="PS51387">
    <property type="entry name" value="FAD_PCMH"/>
    <property type="match status" value="1"/>
</dbReference>
<dbReference type="EMBL" id="UINC01054214">
    <property type="protein sequence ID" value="SVB71646.1"/>
    <property type="molecule type" value="Genomic_DNA"/>
</dbReference>
<dbReference type="HAMAP" id="MF_00037">
    <property type="entry name" value="MurB"/>
    <property type="match status" value="1"/>
</dbReference>
<dbReference type="InterPro" id="IPR003170">
    <property type="entry name" value="MurB"/>
</dbReference>
<evidence type="ECO:0000256" key="16">
    <source>
        <dbReference type="ARBA" id="ARBA00048914"/>
    </source>
</evidence>
<evidence type="ECO:0000256" key="15">
    <source>
        <dbReference type="ARBA" id="ARBA00023316"/>
    </source>
</evidence>
<evidence type="ECO:0000256" key="5">
    <source>
        <dbReference type="ARBA" id="ARBA00012518"/>
    </source>
</evidence>
<dbReference type="InterPro" id="IPR036635">
    <property type="entry name" value="MurB_C_sf"/>
</dbReference>
<gene>
    <name evidence="19" type="ORF">METZ01_LOCUS224500</name>
</gene>
<reference evidence="19" key="1">
    <citation type="submission" date="2018-05" db="EMBL/GenBank/DDBJ databases">
        <authorList>
            <person name="Lanie J.A."/>
            <person name="Ng W.-L."/>
            <person name="Kazmierczak K.M."/>
            <person name="Andrzejewski T.M."/>
            <person name="Davidsen T.M."/>
            <person name="Wayne K.J."/>
            <person name="Tettelin H."/>
            <person name="Glass J.I."/>
            <person name="Rusch D."/>
            <person name="Podicherti R."/>
            <person name="Tsui H.-C.T."/>
            <person name="Winkler M.E."/>
        </authorList>
    </citation>
    <scope>NUCLEOTIDE SEQUENCE</scope>
</reference>
<dbReference type="Pfam" id="PF02873">
    <property type="entry name" value="MurB_C"/>
    <property type="match status" value="1"/>
</dbReference>
<dbReference type="GO" id="GO:0005829">
    <property type="term" value="C:cytosol"/>
    <property type="evidence" value="ECO:0007669"/>
    <property type="project" value="TreeGrafter"/>
</dbReference>
<keyword evidence="10" id="KW-0521">NADP</keyword>
<dbReference type="GO" id="GO:0051301">
    <property type="term" value="P:cell division"/>
    <property type="evidence" value="ECO:0007669"/>
    <property type="project" value="UniProtKB-KW"/>
</dbReference>
<evidence type="ECO:0000256" key="2">
    <source>
        <dbReference type="ARBA" id="ARBA00003921"/>
    </source>
</evidence>
<feature type="domain" description="FAD-binding PCMH-type" evidence="18">
    <location>
        <begin position="1"/>
        <end position="133"/>
    </location>
</feature>
<keyword evidence="9" id="KW-0274">FAD</keyword>
<accession>A0A382G8S2</accession>
<evidence type="ECO:0000256" key="3">
    <source>
        <dbReference type="ARBA" id="ARBA00004496"/>
    </source>
</evidence>
<evidence type="ECO:0000256" key="13">
    <source>
        <dbReference type="ARBA" id="ARBA00023002"/>
    </source>
</evidence>
<keyword evidence="12" id="KW-0573">Peptidoglycan synthesis</keyword>